<dbReference type="EMBL" id="CP012672">
    <property type="protein sequence ID" value="AUX34959.1"/>
    <property type="molecule type" value="Genomic_DNA"/>
</dbReference>
<evidence type="ECO:0000256" key="1">
    <source>
        <dbReference type="SAM" id="MobiDB-lite"/>
    </source>
</evidence>
<feature type="compositionally biased region" description="Basic and acidic residues" evidence="1">
    <location>
        <begin position="188"/>
        <end position="198"/>
    </location>
</feature>
<name>A0A4P2QWU9_SORCE</name>
<feature type="region of interest" description="Disordered" evidence="1">
    <location>
        <begin position="96"/>
        <end position="120"/>
    </location>
</feature>
<gene>
    <name evidence="2" type="ORF">SOCE836_071390</name>
</gene>
<sequence>MGSTKSMSGDAEKRSSSGGAAPNGVAAGPRDENSVVISLSALLAVEEAAAAKTAGARADQGPKGSGMVDIQGLAAGDDQQRSSYLDLFPFGAPELPAFRPPDLTPVPSEVPIDLRPPRGRRSAGVRHAVMGLAGAAVVASAVWLGAPREALRAAAQPGVRSAASAALSRVPKMEAKAQAESAAAPSTKRGDRANERAARGAKARPAAPGGAGKAAARRAESSGPAGGGAAPPSQGGARAASDPCKGDLDCAMRRATGGS</sequence>
<dbReference type="Proteomes" id="UP000295497">
    <property type="component" value="Chromosome"/>
</dbReference>
<feature type="region of interest" description="Disordered" evidence="1">
    <location>
        <begin position="176"/>
        <end position="259"/>
    </location>
</feature>
<dbReference type="AlphaFoldDB" id="A0A4P2QWU9"/>
<protein>
    <submittedName>
        <fullName evidence="2">Uncharacterized protein</fullName>
    </submittedName>
</protein>
<feature type="compositionally biased region" description="Low complexity" evidence="1">
    <location>
        <begin position="230"/>
        <end position="240"/>
    </location>
</feature>
<feature type="region of interest" description="Disordered" evidence="1">
    <location>
        <begin position="51"/>
        <end position="75"/>
    </location>
</feature>
<accession>A0A4P2QWU9</accession>
<reference evidence="2 3" key="1">
    <citation type="submission" date="2015-09" db="EMBL/GenBank/DDBJ databases">
        <title>Sorangium comparison.</title>
        <authorList>
            <person name="Zaburannyi N."/>
            <person name="Bunk B."/>
            <person name="Overmann J."/>
            <person name="Mueller R."/>
        </authorList>
    </citation>
    <scope>NUCLEOTIDE SEQUENCE [LARGE SCALE GENOMIC DNA]</scope>
    <source>
        <strain evidence="2 3">So ce836</strain>
    </source>
</reference>
<feature type="compositionally biased region" description="Low complexity" evidence="1">
    <location>
        <begin position="16"/>
        <end position="28"/>
    </location>
</feature>
<proteinExistence type="predicted"/>
<feature type="region of interest" description="Disordered" evidence="1">
    <location>
        <begin position="1"/>
        <end position="31"/>
    </location>
</feature>
<evidence type="ECO:0000313" key="2">
    <source>
        <dbReference type="EMBL" id="AUX34959.1"/>
    </source>
</evidence>
<organism evidence="2 3">
    <name type="scientific">Sorangium cellulosum</name>
    <name type="common">Polyangium cellulosum</name>
    <dbReference type="NCBI Taxonomy" id="56"/>
    <lineage>
        <taxon>Bacteria</taxon>
        <taxon>Pseudomonadati</taxon>
        <taxon>Myxococcota</taxon>
        <taxon>Polyangia</taxon>
        <taxon>Polyangiales</taxon>
        <taxon>Polyangiaceae</taxon>
        <taxon>Sorangium</taxon>
    </lineage>
</organism>
<evidence type="ECO:0000313" key="3">
    <source>
        <dbReference type="Proteomes" id="UP000295497"/>
    </source>
</evidence>